<dbReference type="InterPro" id="IPR014718">
    <property type="entry name" value="GH-type_carb-bd"/>
</dbReference>
<name>A0A9X2ZHI2_9FLAO</name>
<dbReference type="Pfam" id="PF14509">
    <property type="entry name" value="GH97_C"/>
    <property type="match status" value="1"/>
</dbReference>
<dbReference type="Proteomes" id="UP001151079">
    <property type="component" value="Unassembled WGS sequence"/>
</dbReference>
<feature type="chain" id="PRO_5040994752" evidence="6">
    <location>
        <begin position="24"/>
        <end position="665"/>
    </location>
</feature>
<comment type="subunit">
    <text evidence="2">Monomer.</text>
</comment>
<dbReference type="EMBL" id="JAOZEW010000020">
    <property type="protein sequence ID" value="MCV9929460.1"/>
    <property type="molecule type" value="Genomic_DNA"/>
</dbReference>
<keyword evidence="6" id="KW-0732">Signal</keyword>
<comment type="caution">
    <text evidence="10">The sequence shown here is derived from an EMBL/GenBank/DDBJ whole genome shotgun (WGS) entry which is preliminary data.</text>
</comment>
<evidence type="ECO:0000313" key="10">
    <source>
        <dbReference type="EMBL" id="MCV9929460.1"/>
    </source>
</evidence>
<dbReference type="GO" id="GO:0030246">
    <property type="term" value="F:carbohydrate binding"/>
    <property type="evidence" value="ECO:0007669"/>
    <property type="project" value="InterPro"/>
</dbReference>
<dbReference type="GO" id="GO:0016798">
    <property type="term" value="F:hydrolase activity, acting on glycosyl bonds"/>
    <property type="evidence" value="ECO:0007669"/>
    <property type="project" value="UniProtKB-KW"/>
</dbReference>
<dbReference type="InterPro" id="IPR017853">
    <property type="entry name" value="GH"/>
</dbReference>
<evidence type="ECO:0000259" key="8">
    <source>
        <dbReference type="Pfam" id="PF14508"/>
    </source>
</evidence>
<dbReference type="PANTHER" id="PTHR35803:SF2">
    <property type="entry name" value="RETAINING ALPHA-GALACTOSIDASE"/>
    <property type="match status" value="1"/>
</dbReference>
<evidence type="ECO:0000256" key="2">
    <source>
        <dbReference type="ARBA" id="ARBA00011245"/>
    </source>
</evidence>
<keyword evidence="4" id="KW-0106">Calcium</keyword>
<gene>
    <name evidence="10" type="ORF">OIU83_17490</name>
</gene>
<feature type="domain" description="Glycosyl-hydrolase 97 catalytic" evidence="7">
    <location>
        <begin position="315"/>
        <end position="467"/>
    </location>
</feature>
<keyword evidence="11" id="KW-1185">Reference proteome</keyword>
<keyword evidence="3 10" id="KW-0378">Hydrolase</keyword>
<evidence type="ECO:0000256" key="5">
    <source>
        <dbReference type="ARBA" id="ARBA00023295"/>
    </source>
</evidence>
<evidence type="ECO:0000259" key="7">
    <source>
        <dbReference type="Pfam" id="PF10566"/>
    </source>
</evidence>
<evidence type="ECO:0000256" key="1">
    <source>
        <dbReference type="ARBA" id="ARBA00001913"/>
    </source>
</evidence>
<dbReference type="SUPFAM" id="SSF51445">
    <property type="entry name" value="(Trans)glycosidases"/>
    <property type="match status" value="1"/>
</dbReference>
<dbReference type="InterPro" id="IPR013785">
    <property type="entry name" value="Aldolase_TIM"/>
</dbReference>
<dbReference type="InterPro" id="IPR013780">
    <property type="entry name" value="Glyco_hydro_b"/>
</dbReference>
<dbReference type="PANTHER" id="PTHR35803">
    <property type="entry name" value="GLUCAN 1,4-ALPHA-GLUCOSIDASE SUSB-RELATED"/>
    <property type="match status" value="1"/>
</dbReference>
<feature type="domain" description="Glycosyl-hydrolase 97 C-terminal oligomerisation" evidence="9">
    <location>
        <begin position="566"/>
        <end position="661"/>
    </location>
</feature>
<sequence>MIKKFFRGIMFSSLLLSASFTYSQNNVLHVKSPNGKIDMALESGAKISWSVKHENTEVIAPSAISLTLDNGVVLGSNAKIIGVKNSTVNTSFATPFYKKKMVVDDYNQLTVNFKGDFGLILRAYNDGVAYRFFTSKKGQVIIESEEANFNFSKDHKAFIPYVRDLRENDKYTTAFEAMYDEVLLSQFEKKSLAISPLLIDLENGKKAAILEAELEDYPGMFLTQNDQTQLGLQGEFAHYPKEERLGGYNKMNYMVVKRESYIAKTSGTRNFPWRVIIISEHDKDLANNDMVQKLSMPSQIADVSWIKPGKVVWDWWNDWNISKVDFKAGINTETYKYYIDFASKNNVEYVVLDEGWSENTNMLKVSPNVNIEELINYGKQKNVGIILWASWYAINQVLDDAFSNYSKMGVKGFKIDFIDRDDQKMVKSIYDIAKKAASYKLIIDYHGMYKPTGIQRTYPNIVNFEGVKGLENTKWTANDDMPRYDTSIPFIRMLAGPMDYTPGAMRNATKADFRPSSSMPMSQGTRSHQLGMYVVFEAPLQMMADSPTAYMKEPESTSFIAQIPTTFDETVALDGKVGEYVATARRKGDKWFVGGLTNWSAREMTIDLSFLNKGTYSAEIFKDGINANKDATDYKRELVKVTSIDKLTVNMANGGGFAIIISPEK</sequence>
<dbReference type="Gene3D" id="3.20.20.70">
    <property type="entry name" value="Aldolase class I"/>
    <property type="match status" value="1"/>
</dbReference>
<dbReference type="InterPro" id="IPR029483">
    <property type="entry name" value="GH97_C"/>
</dbReference>
<dbReference type="Gene3D" id="2.60.40.1180">
    <property type="entry name" value="Golgi alpha-mannosidase II"/>
    <property type="match status" value="1"/>
</dbReference>
<comment type="cofactor">
    <cofactor evidence="1">
        <name>Ca(2+)</name>
        <dbReference type="ChEBI" id="CHEBI:29108"/>
    </cofactor>
</comment>
<proteinExistence type="predicted"/>
<protein>
    <submittedName>
        <fullName evidence="10">Glycoside hydrolase family 97 protein</fullName>
    </submittedName>
</protein>
<evidence type="ECO:0000313" key="11">
    <source>
        <dbReference type="Proteomes" id="UP001151079"/>
    </source>
</evidence>
<feature type="domain" description="Glycosyl-hydrolase 97 N-terminal" evidence="8">
    <location>
        <begin position="30"/>
        <end position="297"/>
    </location>
</feature>
<keyword evidence="5" id="KW-0326">Glycosidase</keyword>
<accession>A0A9X2ZHI2</accession>
<dbReference type="InterPro" id="IPR019563">
    <property type="entry name" value="GH97_catalytic"/>
</dbReference>
<reference evidence="10" key="1">
    <citation type="submission" date="2022-10" db="EMBL/GenBank/DDBJ databases">
        <title>Two novel species of Flavobacterium.</title>
        <authorList>
            <person name="Liu Q."/>
            <person name="Xin Y.-H."/>
        </authorList>
    </citation>
    <scope>NUCLEOTIDE SEQUENCE</scope>
    <source>
        <strain evidence="10">LS1R49</strain>
    </source>
</reference>
<dbReference type="InterPro" id="IPR052720">
    <property type="entry name" value="Glycosyl_hydrolase_97"/>
</dbReference>
<dbReference type="InterPro" id="IPR029486">
    <property type="entry name" value="GH97_N"/>
</dbReference>
<dbReference type="Pfam" id="PF10566">
    <property type="entry name" value="Glyco_hydro_97"/>
    <property type="match status" value="1"/>
</dbReference>
<dbReference type="AlphaFoldDB" id="A0A9X2ZHI2"/>
<dbReference type="Gene3D" id="2.70.98.10">
    <property type="match status" value="1"/>
</dbReference>
<evidence type="ECO:0000256" key="3">
    <source>
        <dbReference type="ARBA" id="ARBA00022801"/>
    </source>
</evidence>
<dbReference type="Pfam" id="PF14508">
    <property type="entry name" value="GH97_N"/>
    <property type="match status" value="1"/>
</dbReference>
<dbReference type="RefSeq" id="WP_264207548.1">
    <property type="nucleotide sequence ID" value="NZ_JAOZEW010000020.1"/>
</dbReference>
<evidence type="ECO:0000256" key="6">
    <source>
        <dbReference type="SAM" id="SignalP"/>
    </source>
</evidence>
<organism evidence="10 11">
    <name type="scientific">Flavobacterium shii</name>
    <dbReference type="NCBI Taxonomy" id="2987687"/>
    <lineage>
        <taxon>Bacteria</taxon>
        <taxon>Pseudomonadati</taxon>
        <taxon>Bacteroidota</taxon>
        <taxon>Flavobacteriia</taxon>
        <taxon>Flavobacteriales</taxon>
        <taxon>Flavobacteriaceae</taxon>
        <taxon>Flavobacterium</taxon>
    </lineage>
</organism>
<feature type="signal peptide" evidence="6">
    <location>
        <begin position="1"/>
        <end position="23"/>
    </location>
</feature>
<evidence type="ECO:0000256" key="4">
    <source>
        <dbReference type="ARBA" id="ARBA00022837"/>
    </source>
</evidence>
<evidence type="ECO:0000259" key="9">
    <source>
        <dbReference type="Pfam" id="PF14509"/>
    </source>
</evidence>